<sequence length="118" mass="14043">MESEQSHSEEGRKPQQLDWFCFERNFREVIEELRLKRTLLVDTRAELQLAVMARHDMERSLDRERRDAQAMRMQLDLAVKTNRRWEEERASIKGSASQYRVQLESATRERDASKGTTT</sequence>
<reference evidence="2" key="1">
    <citation type="submission" date="2021-03" db="EMBL/GenBank/DDBJ databases">
        <authorList>
            <person name="Tran Van P."/>
        </authorList>
    </citation>
    <scope>NUCLEOTIDE SEQUENCE</scope>
</reference>
<evidence type="ECO:0000313" key="2">
    <source>
        <dbReference type="EMBL" id="CAG2066037.1"/>
    </source>
</evidence>
<evidence type="ECO:0000313" key="3">
    <source>
        <dbReference type="Proteomes" id="UP001153148"/>
    </source>
</evidence>
<evidence type="ECO:0000256" key="1">
    <source>
        <dbReference type="SAM" id="MobiDB-lite"/>
    </source>
</evidence>
<name>A0ABN7PFK7_TIMPD</name>
<organism evidence="2 3">
    <name type="scientific">Timema podura</name>
    <name type="common">Walking stick</name>
    <dbReference type="NCBI Taxonomy" id="61482"/>
    <lineage>
        <taxon>Eukaryota</taxon>
        <taxon>Metazoa</taxon>
        <taxon>Ecdysozoa</taxon>
        <taxon>Arthropoda</taxon>
        <taxon>Hexapoda</taxon>
        <taxon>Insecta</taxon>
        <taxon>Pterygota</taxon>
        <taxon>Neoptera</taxon>
        <taxon>Polyneoptera</taxon>
        <taxon>Phasmatodea</taxon>
        <taxon>Timematodea</taxon>
        <taxon>Timematoidea</taxon>
        <taxon>Timematidae</taxon>
        <taxon>Timema</taxon>
    </lineage>
</organism>
<comment type="caution">
    <text evidence="2">The sequence shown here is derived from an EMBL/GenBank/DDBJ whole genome shotgun (WGS) entry which is preliminary data.</text>
</comment>
<proteinExistence type="predicted"/>
<gene>
    <name evidence="2" type="ORF">TPAB3V08_LOCUS12980</name>
</gene>
<feature type="region of interest" description="Disordered" evidence="1">
    <location>
        <begin position="95"/>
        <end position="118"/>
    </location>
</feature>
<accession>A0ABN7PFK7</accession>
<protein>
    <submittedName>
        <fullName evidence="2">Uncharacterized protein</fullName>
    </submittedName>
</protein>
<dbReference type="Proteomes" id="UP001153148">
    <property type="component" value="Unassembled WGS sequence"/>
</dbReference>
<feature type="non-terminal residue" evidence="2">
    <location>
        <position position="118"/>
    </location>
</feature>
<dbReference type="EMBL" id="CAJPIN010049700">
    <property type="protein sequence ID" value="CAG2066037.1"/>
    <property type="molecule type" value="Genomic_DNA"/>
</dbReference>
<keyword evidence="3" id="KW-1185">Reference proteome</keyword>
<feature type="compositionally biased region" description="Basic and acidic residues" evidence="1">
    <location>
        <begin position="106"/>
        <end position="118"/>
    </location>
</feature>